<organism evidence="2">
    <name type="scientific">freshwater metagenome</name>
    <dbReference type="NCBI Taxonomy" id="449393"/>
    <lineage>
        <taxon>unclassified sequences</taxon>
        <taxon>metagenomes</taxon>
        <taxon>ecological metagenomes</taxon>
    </lineage>
</organism>
<evidence type="ECO:0000313" key="2">
    <source>
        <dbReference type="EMBL" id="CAB4339772.1"/>
    </source>
</evidence>
<evidence type="ECO:0000259" key="1">
    <source>
        <dbReference type="PROSITE" id="PS51186"/>
    </source>
</evidence>
<gene>
    <name evidence="2" type="ORF">UFOPK3775_00821</name>
</gene>
<reference evidence="2" key="1">
    <citation type="submission" date="2020-05" db="EMBL/GenBank/DDBJ databases">
        <authorList>
            <person name="Chiriac C."/>
            <person name="Salcher M."/>
            <person name="Ghai R."/>
            <person name="Kavagutti S V."/>
        </authorList>
    </citation>
    <scope>NUCLEOTIDE SEQUENCE</scope>
</reference>
<dbReference type="AlphaFoldDB" id="A0A6J5ZF28"/>
<dbReference type="InterPro" id="IPR016181">
    <property type="entry name" value="Acyl_CoA_acyltransferase"/>
</dbReference>
<protein>
    <submittedName>
        <fullName evidence="2">Unannotated protein</fullName>
    </submittedName>
</protein>
<dbReference type="PROSITE" id="PS51186">
    <property type="entry name" value="GNAT"/>
    <property type="match status" value="1"/>
</dbReference>
<dbReference type="EMBL" id="CAESAK010000103">
    <property type="protein sequence ID" value="CAB4339772.1"/>
    <property type="molecule type" value="Genomic_DNA"/>
</dbReference>
<dbReference type="CDD" id="cd04301">
    <property type="entry name" value="NAT_SF"/>
    <property type="match status" value="1"/>
</dbReference>
<proteinExistence type="predicted"/>
<dbReference type="Pfam" id="PF00583">
    <property type="entry name" value="Acetyltransf_1"/>
    <property type="match status" value="1"/>
</dbReference>
<dbReference type="InterPro" id="IPR000182">
    <property type="entry name" value="GNAT_dom"/>
</dbReference>
<dbReference type="GO" id="GO:0016747">
    <property type="term" value="F:acyltransferase activity, transferring groups other than amino-acyl groups"/>
    <property type="evidence" value="ECO:0007669"/>
    <property type="project" value="InterPro"/>
</dbReference>
<dbReference type="Gene3D" id="3.40.630.30">
    <property type="match status" value="1"/>
</dbReference>
<name>A0A6J5ZF28_9ZZZZ</name>
<dbReference type="SUPFAM" id="SSF55729">
    <property type="entry name" value="Acyl-CoA N-acyltransferases (Nat)"/>
    <property type="match status" value="1"/>
</dbReference>
<sequence>MISQDFDEALAEYQRRFPDSPFFETWIPREKFLQAEFDGTGSVSISREDGGIYGVALGPNPTIPSDWKSFSIESGSRHLVPASFTLHDEWDCYWAPTIEGEIDQSEGVTDREIDTFLRTNAPKSSVYPGDAEIVQWVQILDEGRLVAVAALCRWQSGKVVISSVATDVERRGQGLGKELIRRTLIAGHQLGEKSLCLGVMHQNESAQRLYSAMGFKKMHNFTYFERR</sequence>
<feature type="domain" description="N-acetyltransferase" evidence="1">
    <location>
        <begin position="84"/>
        <end position="227"/>
    </location>
</feature>
<accession>A0A6J5ZF28</accession>